<protein>
    <submittedName>
        <fullName evidence="1">Uncharacterized protein</fullName>
    </submittedName>
</protein>
<reference evidence="1" key="1">
    <citation type="journal article" date="2023" name="Mol. Phylogenet. Evol.">
        <title>Genome-scale phylogeny and comparative genomics of the fungal order Sordariales.</title>
        <authorList>
            <person name="Hensen N."/>
            <person name="Bonometti L."/>
            <person name="Westerberg I."/>
            <person name="Brannstrom I.O."/>
            <person name="Guillou S."/>
            <person name="Cros-Aarteil S."/>
            <person name="Calhoun S."/>
            <person name="Haridas S."/>
            <person name="Kuo A."/>
            <person name="Mondo S."/>
            <person name="Pangilinan J."/>
            <person name="Riley R."/>
            <person name="LaButti K."/>
            <person name="Andreopoulos B."/>
            <person name="Lipzen A."/>
            <person name="Chen C."/>
            <person name="Yan M."/>
            <person name="Daum C."/>
            <person name="Ng V."/>
            <person name="Clum A."/>
            <person name="Steindorff A."/>
            <person name="Ohm R.A."/>
            <person name="Martin F."/>
            <person name="Silar P."/>
            <person name="Natvig D.O."/>
            <person name="Lalanne C."/>
            <person name="Gautier V."/>
            <person name="Ament-Velasquez S.L."/>
            <person name="Kruys A."/>
            <person name="Hutchinson M.I."/>
            <person name="Powell A.J."/>
            <person name="Barry K."/>
            <person name="Miller A.N."/>
            <person name="Grigoriev I.V."/>
            <person name="Debuchy R."/>
            <person name="Gladieux P."/>
            <person name="Hiltunen Thoren M."/>
            <person name="Johannesson H."/>
        </authorList>
    </citation>
    <scope>NUCLEOTIDE SEQUENCE</scope>
    <source>
        <strain evidence="1">CBS 757.83</strain>
    </source>
</reference>
<dbReference type="PANTHER" id="PTHR24148:SF64">
    <property type="entry name" value="HETEROKARYON INCOMPATIBILITY DOMAIN-CONTAINING PROTEIN"/>
    <property type="match status" value="1"/>
</dbReference>
<proteinExistence type="predicted"/>
<comment type="caution">
    <text evidence="1">The sequence shown here is derived from an EMBL/GenBank/DDBJ whole genome shotgun (WGS) entry which is preliminary data.</text>
</comment>
<dbReference type="EMBL" id="MU863633">
    <property type="protein sequence ID" value="KAK4101964.1"/>
    <property type="molecule type" value="Genomic_DNA"/>
</dbReference>
<keyword evidence="2" id="KW-1185">Reference proteome</keyword>
<dbReference type="InterPro" id="IPR052895">
    <property type="entry name" value="HetReg/Transcr_Mod"/>
</dbReference>
<name>A0AAN6Q1P7_9PEZI</name>
<dbReference type="AlphaFoldDB" id="A0AAN6Q1P7"/>
<organism evidence="1 2">
    <name type="scientific">Parathielavia hyrcaniae</name>
    <dbReference type="NCBI Taxonomy" id="113614"/>
    <lineage>
        <taxon>Eukaryota</taxon>
        <taxon>Fungi</taxon>
        <taxon>Dikarya</taxon>
        <taxon>Ascomycota</taxon>
        <taxon>Pezizomycotina</taxon>
        <taxon>Sordariomycetes</taxon>
        <taxon>Sordariomycetidae</taxon>
        <taxon>Sordariales</taxon>
        <taxon>Chaetomiaceae</taxon>
        <taxon>Parathielavia</taxon>
    </lineage>
</organism>
<evidence type="ECO:0000313" key="2">
    <source>
        <dbReference type="Proteomes" id="UP001305647"/>
    </source>
</evidence>
<dbReference type="PANTHER" id="PTHR24148">
    <property type="entry name" value="ANKYRIN REPEAT DOMAIN-CONTAINING PROTEIN 39 HOMOLOG-RELATED"/>
    <property type="match status" value="1"/>
</dbReference>
<dbReference type="Pfam" id="PF26639">
    <property type="entry name" value="Het-6_barrel"/>
    <property type="match status" value="1"/>
</dbReference>
<dbReference type="Proteomes" id="UP001305647">
    <property type="component" value="Unassembled WGS sequence"/>
</dbReference>
<sequence>MPWEWIGLAAAIIQTNWNRMVPNWTQGPNSGYIPTDFPDESVQLVPVGVMNAYFMYRISSLQSFFEPLRFSFGELLTLTRHFKCEDKRDKIFGLLGLPTTDDDRGGMLADFAHCLADGRLGWALKPDAFGSMSDTTGQGQSDIAIGSDYHDPRNLNDDTSLSSAEDFPGDKVCVIYGTPVPFIIRRCEGKQGYRLVGECYIDDIMHGEAFDNPRYEEAWIDLV</sequence>
<evidence type="ECO:0000313" key="1">
    <source>
        <dbReference type="EMBL" id="KAK4101964.1"/>
    </source>
</evidence>
<gene>
    <name evidence="1" type="ORF">N658DRAFT_506685</name>
</gene>
<reference evidence="1" key="2">
    <citation type="submission" date="2023-05" db="EMBL/GenBank/DDBJ databases">
        <authorList>
            <consortium name="Lawrence Berkeley National Laboratory"/>
            <person name="Steindorff A."/>
            <person name="Hensen N."/>
            <person name="Bonometti L."/>
            <person name="Westerberg I."/>
            <person name="Brannstrom I.O."/>
            <person name="Guillou S."/>
            <person name="Cros-Aarteil S."/>
            <person name="Calhoun S."/>
            <person name="Haridas S."/>
            <person name="Kuo A."/>
            <person name="Mondo S."/>
            <person name="Pangilinan J."/>
            <person name="Riley R."/>
            <person name="Labutti K."/>
            <person name="Andreopoulos B."/>
            <person name="Lipzen A."/>
            <person name="Chen C."/>
            <person name="Yanf M."/>
            <person name="Daum C."/>
            <person name="Ng V."/>
            <person name="Clum A."/>
            <person name="Ohm R."/>
            <person name="Martin F."/>
            <person name="Silar P."/>
            <person name="Natvig D."/>
            <person name="Lalanne C."/>
            <person name="Gautier V."/>
            <person name="Ament-Velasquez S.L."/>
            <person name="Kruys A."/>
            <person name="Hutchinson M.I."/>
            <person name="Powell A.J."/>
            <person name="Barry K."/>
            <person name="Miller A.N."/>
            <person name="Grigoriev I.V."/>
            <person name="Debuchy R."/>
            <person name="Gladieux P."/>
            <person name="Thoren M.H."/>
            <person name="Johannesson H."/>
        </authorList>
    </citation>
    <scope>NUCLEOTIDE SEQUENCE</scope>
    <source>
        <strain evidence="1">CBS 757.83</strain>
    </source>
</reference>
<accession>A0AAN6Q1P7</accession>